<dbReference type="GO" id="GO:0004806">
    <property type="term" value="F:triacylglycerol lipase activity"/>
    <property type="evidence" value="ECO:0007669"/>
    <property type="project" value="TreeGrafter"/>
</dbReference>
<dbReference type="eggNOG" id="COG2021">
    <property type="taxonomic scope" value="Bacteria"/>
</dbReference>
<dbReference type="ESTHER" id="halo1-d0lx47">
    <property type="family name" value="Aclacinomycin-methylesterase_RdmC"/>
</dbReference>
<organism evidence="2 3">
    <name type="scientific">Haliangium ochraceum (strain DSM 14365 / JCM 11303 / SMP-2)</name>
    <dbReference type="NCBI Taxonomy" id="502025"/>
    <lineage>
        <taxon>Bacteria</taxon>
        <taxon>Pseudomonadati</taxon>
        <taxon>Myxococcota</taxon>
        <taxon>Polyangia</taxon>
        <taxon>Haliangiales</taxon>
        <taxon>Kofleriaceae</taxon>
        <taxon>Haliangium</taxon>
    </lineage>
</organism>
<dbReference type="InterPro" id="IPR029058">
    <property type="entry name" value="AB_hydrolase_fold"/>
</dbReference>
<keyword evidence="2" id="KW-0378">Hydrolase</keyword>
<gene>
    <name evidence="2" type="ordered locus">Hoch_3587</name>
</gene>
<proteinExistence type="predicted"/>
<dbReference type="OrthoDB" id="5385630at2"/>
<dbReference type="STRING" id="502025.Hoch_3587"/>
<reference evidence="2 3" key="1">
    <citation type="journal article" date="2010" name="Stand. Genomic Sci.">
        <title>Complete genome sequence of Haliangium ochraceum type strain (SMP-2).</title>
        <authorList>
            <consortium name="US DOE Joint Genome Institute (JGI-PGF)"/>
            <person name="Ivanova N."/>
            <person name="Daum C."/>
            <person name="Lang E."/>
            <person name="Abt B."/>
            <person name="Kopitz M."/>
            <person name="Saunders E."/>
            <person name="Lapidus A."/>
            <person name="Lucas S."/>
            <person name="Glavina Del Rio T."/>
            <person name="Nolan M."/>
            <person name="Tice H."/>
            <person name="Copeland A."/>
            <person name="Cheng J.F."/>
            <person name="Chen F."/>
            <person name="Bruce D."/>
            <person name="Goodwin L."/>
            <person name="Pitluck S."/>
            <person name="Mavromatis K."/>
            <person name="Pati A."/>
            <person name="Mikhailova N."/>
            <person name="Chen A."/>
            <person name="Palaniappan K."/>
            <person name="Land M."/>
            <person name="Hauser L."/>
            <person name="Chang Y.J."/>
            <person name="Jeffries C.D."/>
            <person name="Detter J.C."/>
            <person name="Brettin T."/>
            <person name="Rohde M."/>
            <person name="Goker M."/>
            <person name="Bristow J."/>
            <person name="Markowitz V."/>
            <person name="Eisen J.A."/>
            <person name="Hugenholtz P."/>
            <person name="Kyrpides N.C."/>
            <person name="Klenk H.P."/>
        </authorList>
    </citation>
    <scope>NUCLEOTIDE SEQUENCE [LARGE SCALE GENOMIC DNA]</scope>
    <source>
        <strain evidence="3">DSM 14365 / CIP 107738 / JCM 11303 / AJ 13395 / SMP-2</strain>
    </source>
</reference>
<accession>D0LX47</accession>
<evidence type="ECO:0000259" key="1">
    <source>
        <dbReference type="Pfam" id="PF00561"/>
    </source>
</evidence>
<dbReference type="PANTHER" id="PTHR43433:SF5">
    <property type="entry name" value="AB HYDROLASE-1 DOMAIN-CONTAINING PROTEIN"/>
    <property type="match status" value="1"/>
</dbReference>
<dbReference type="HOGENOM" id="CLU_020336_0_1_7"/>
<evidence type="ECO:0000313" key="2">
    <source>
        <dbReference type="EMBL" id="ACY16089.1"/>
    </source>
</evidence>
<dbReference type="SUPFAM" id="SSF53474">
    <property type="entry name" value="alpha/beta-Hydrolases"/>
    <property type="match status" value="1"/>
</dbReference>
<dbReference type="InterPro" id="IPR000073">
    <property type="entry name" value="AB_hydrolase_1"/>
</dbReference>
<dbReference type="EMBL" id="CP001804">
    <property type="protein sequence ID" value="ACY16089.1"/>
    <property type="molecule type" value="Genomic_DNA"/>
</dbReference>
<protein>
    <submittedName>
        <fullName evidence="2">Alpha/beta hydrolase fold protein</fullName>
    </submittedName>
</protein>
<sequence length="296" mass="31934">MPKARVGDIELHYESEGEGLPLVLIMGIGTQLTAWPAGLRAALVERGLRVIRFDNRDIGLSSKLTHLPVPKLRRVLTRTLLGMLQDVPYTLEDMAADTAGLLDALELDSAHILGASMGGMIAQVMALHHPQRMRSLCSVMSHPGNLRSMVARPKAYRALMSPLPKEHEAAVTHMVGVMRALSGSGFPFDEDAARAYLDLAIARSVHPQGFLRQFAAIAAAPNRIPALRSLRMPSLVIHGTDDPLVPVSGGRATAKAIPGARLHLVPGMGHDFPRGAWPQIADAVSEHVRDAERARA</sequence>
<dbReference type="Proteomes" id="UP000001880">
    <property type="component" value="Chromosome"/>
</dbReference>
<dbReference type="RefSeq" id="WP_012828688.1">
    <property type="nucleotide sequence ID" value="NC_013440.1"/>
</dbReference>
<dbReference type="PANTHER" id="PTHR43433">
    <property type="entry name" value="HYDROLASE, ALPHA/BETA FOLD FAMILY PROTEIN"/>
    <property type="match status" value="1"/>
</dbReference>
<feature type="domain" description="AB hydrolase-1" evidence="1">
    <location>
        <begin position="21"/>
        <end position="271"/>
    </location>
</feature>
<dbReference type="InterPro" id="IPR050471">
    <property type="entry name" value="AB_hydrolase"/>
</dbReference>
<dbReference type="Gene3D" id="3.40.50.1820">
    <property type="entry name" value="alpha/beta hydrolase"/>
    <property type="match status" value="1"/>
</dbReference>
<dbReference type="GO" id="GO:0046503">
    <property type="term" value="P:glycerolipid catabolic process"/>
    <property type="evidence" value="ECO:0007669"/>
    <property type="project" value="TreeGrafter"/>
</dbReference>
<dbReference type="Pfam" id="PF00561">
    <property type="entry name" value="Abhydrolase_1"/>
    <property type="match status" value="1"/>
</dbReference>
<dbReference type="KEGG" id="hoh:Hoch_3587"/>
<keyword evidence="3" id="KW-1185">Reference proteome</keyword>
<name>D0LX47_HALO1</name>
<dbReference type="AlphaFoldDB" id="D0LX47"/>
<evidence type="ECO:0000313" key="3">
    <source>
        <dbReference type="Proteomes" id="UP000001880"/>
    </source>
</evidence>